<feature type="compositionally biased region" description="Basic and acidic residues" evidence="3">
    <location>
        <begin position="1137"/>
        <end position="1161"/>
    </location>
</feature>
<dbReference type="GO" id="GO:0005737">
    <property type="term" value="C:cytoplasm"/>
    <property type="evidence" value="ECO:0007669"/>
    <property type="project" value="TreeGrafter"/>
</dbReference>
<dbReference type="AlphaFoldDB" id="A0A1I1SS36"/>
<evidence type="ECO:0000313" key="6">
    <source>
        <dbReference type="Proteomes" id="UP000198611"/>
    </source>
</evidence>
<dbReference type="SMART" id="SM01043">
    <property type="entry name" value="BTAD"/>
    <property type="match status" value="1"/>
</dbReference>
<feature type="region of interest" description="Disordered" evidence="3">
    <location>
        <begin position="1137"/>
        <end position="1163"/>
    </location>
</feature>
<dbReference type="STRING" id="1123397.SAMN05660831_01775"/>
<dbReference type="InterPro" id="IPR005158">
    <property type="entry name" value="BTAD"/>
</dbReference>
<dbReference type="SUPFAM" id="SSF55073">
    <property type="entry name" value="Nucleotide cyclase"/>
    <property type="match status" value="1"/>
</dbReference>
<dbReference type="InterPro" id="IPR041664">
    <property type="entry name" value="AAA_16"/>
</dbReference>
<gene>
    <name evidence="5" type="ORF">SAMN05660831_01775</name>
</gene>
<sequence length="1237" mass="134805">MGEGTTVRLELLGPPRARNGETVRPLGGHDKLHLLLFYIAVEGETSRECLLDLFWPDHAAPAARSNLRQVLHKLRHQLGEVIPLTVGRQTVALAPGVTVDVHDFLRLNESTERGDLTGAAALYRGPFLDDCLPPLGLDALEEWTLEWRDHLQALAVDLFRRALALAEAADQRGEWQQLAERLLELEPWEEEAHAALMRRHAADGDTAAVEAQYRRLADVLAEELGTEPGPDLQALRDQLTRGEAPPPPPPPGRPESRRLTALYVDCAAEDAEEALAVSASARTGIQRRVEEWGGCVPDFHGSGVLAWFGYPLPREGAARAAVAAALAILETEPHARAAVHSGTVVISQGNELMGRVPATVVAVRDRAVAGELVASDATRRLVQGYYRCEAMGDGLWRVVDTTGARDRLEARTAPPPPLIGRSAEAERLRRHLEALGRGQGGALMLRGEAGVGKSRLLAEVLATLPERPVVHEIHCSENFQESTYWPVIEFMNQLLGLEPAADEGERHARLARYVGELYADPGAVLARLAPLLRTRTGEERWGTSETTPAVPAGVVGAALADLLERGAGTRPLLLLVEDVHWADSATCELLNGIHNRAGERPTLMLITARPDFRPGCDENMEHLDLAPLGPSDTRALASAVVGGVLDDEALDLVVRFTDGVPLYVEETARMLAAGDDLSERLGIPETLQDLLDARIHRLGRWLPVAQLAASLGRSFQRELLLAISPWDEETVDHGIRALLEEGVVEREQGEGERLEVIRFRHALIQEAAYQSLLPSDREEAHAAIAGALREQFPALARAHPEWVARHLAAAGEDEAAIDHWLRAAGLALHRSAPTEALRHLRQGLKLVMQKEASSERDRQELDYRLVQGSAYLVQGEYASESASAVLDRAYQLCGTVGRIHEVFQVMWCLWHGESSRRGGRSSEGASGRRLLGLAIRMREAGALQRAHYALANDYFFAGEFAVSRHHALQARSWPPDTAPPLGDDPWLMAGAFLAWDEWFLGRAARARRVAEETVAEARRRRPQDRAMALAFQGLLGVRAGDEACVAAVLPELEATVADYRLPIWQMAAEALSAWLAARHGESAAVVRLAPTVAGSREAMPAVVGLFQLILAEAHLALGDGEGALAVLAEEAEAEARYRQGHDRAERRRREGDALRQVHPDQPEQALHAYRAAAEVARGQYALVPWLRAASRAAELGGETDRADYEAALAALEADGEPAELPELTDGSYCPTEGVAPN</sequence>
<dbReference type="GO" id="GO:0005524">
    <property type="term" value="F:ATP binding"/>
    <property type="evidence" value="ECO:0007669"/>
    <property type="project" value="UniProtKB-KW"/>
</dbReference>
<dbReference type="InterPro" id="IPR011990">
    <property type="entry name" value="TPR-like_helical_dom_sf"/>
</dbReference>
<dbReference type="InterPro" id="IPR029787">
    <property type="entry name" value="Nucleotide_cyclase"/>
</dbReference>
<organism evidence="5 6">
    <name type="scientific">Thiohalospira halophila DSM 15071</name>
    <dbReference type="NCBI Taxonomy" id="1123397"/>
    <lineage>
        <taxon>Bacteria</taxon>
        <taxon>Pseudomonadati</taxon>
        <taxon>Pseudomonadota</taxon>
        <taxon>Gammaproteobacteria</taxon>
        <taxon>Thiohalospirales</taxon>
        <taxon>Thiohalospiraceae</taxon>
        <taxon>Thiohalospira</taxon>
    </lineage>
</organism>
<dbReference type="InterPro" id="IPR036388">
    <property type="entry name" value="WH-like_DNA-bd_sf"/>
</dbReference>
<dbReference type="OrthoDB" id="9816555at2"/>
<dbReference type="EMBL" id="FOMJ01000005">
    <property type="protein sequence ID" value="SFD49226.1"/>
    <property type="molecule type" value="Genomic_DNA"/>
</dbReference>
<dbReference type="InterPro" id="IPR027417">
    <property type="entry name" value="P-loop_NTPase"/>
</dbReference>
<dbReference type="PANTHER" id="PTHR16305:SF28">
    <property type="entry name" value="GUANYLATE CYCLASE DOMAIN-CONTAINING PROTEIN"/>
    <property type="match status" value="1"/>
</dbReference>
<evidence type="ECO:0000256" key="3">
    <source>
        <dbReference type="SAM" id="MobiDB-lite"/>
    </source>
</evidence>
<evidence type="ECO:0000256" key="1">
    <source>
        <dbReference type="ARBA" id="ARBA00022741"/>
    </source>
</evidence>
<evidence type="ECO:0000313" key="5">
    <source>
        <dbReference type="EMBL" id="SFD49226.1"/>
    </source>
</evidence>
<dbReference type="Pfam" id="PF13191">
    <property type="entry name" value="AAA_16"/>
    <property type="match status" value="1"/>
</dbReference>
<dbReference type="SUPFAM" id="SSF52540">
    <property type="entry name" value="P-loop containing nucleoside triphosphate hydrolases"/>
    <property type="match status" value="1"/>
</dbReference>
<dbReference type="SUPFAM" id="SSF48452">
    <property type="entry name" value="TPR-like"/>
    <property type="match status" value="1"/>
</dbReference>
<name>A0A1I1SS36_9GAMM</name>
<dbReference type="Gene3D" id="1.10.10.10">
    <property type="entry name" value="Winged helix-like DNA-binding domain superfamily/Winged helix DNA-binding domain"/>
    <property type="match status" value="1"/>
</dbReference>
<dbReference type="Proteomes" id="UP000198611">
    <property type="component" value="Unassembled WGS sequence"/>
</dbReference>
<evidence type="ECO:0000259" key="4">
    <source>
        <dbReference type="SMART" id="SM01043"/>
    </source>
</evidence>
<dbReference type="RefSeq" id="WP_093428411.1">
    <property type="nucleotide sequence ID" value="NZ_FOMJ01000005.1"/>
</dbReference>
<feature type="region of interest" description="Disordered" evidence="3">
    <location>
        <begin position="1215"/>
        <end position="1237"/>
    </location>
</feature>
<dbReference type="Gene3D" id="1.25.40.10">
    <property type="entry name" value="Tetratricopeptide repeat domain"/>
    <property type="match status" value="1"/>
</dbReference>
<protein>
    <submittedName>
        <fullName evidence="5">Transcriptional activator domain-containing protein</fullName>
    </submittedName>
</protein>
<keyword evidence="1" id="KW-0547">Nucleotide-binding</keyword>
<dbReference type="GO" id="GO:0004016">
    <property type="term" value="F:adenylate cyclase activity"/>
    <property type="evidence" value="ECO:0007669"/>
    <property type="project" value="TreeGrafter"/>
</dbReference>
<keyword evidence="2" id="KW-0067">ATP-binding</keyword>
<reference evidence="5 6" key="1">
    <citation type="submission" date="2016-10" db="EMBL/GenBank/DDBJ databases">
        <authorList>
            <person name="de Groot N.N."/>
        </authorList>
    </citation>
    <scope>NUCLEOTIDE SEQUENCE [LARGE SCALE GENOMIC DNA]</scope>
    <source>
        <strain evidence="5 6">HL3</strain>
    </source>
</reference>
<dbReference type="PANTHER" id="PTHR16305">
    <property type="entry name" value="TESTICULAR SOLUBLE ADENYLYL CYCLASE"/>
    <property type="match status" value="1"/>
</dbReference>
<keyword evidence="6" id="KW-1185">Reference proteome</keyword>
<proteinExistence type="predicted"/>
<feature type="domain" description="Bacterial transcriptional activator" evidence="4">
    <location>
        <begin position="99"/>
        <end position="240"/>
    </location>
</feature>
<accession>A0A1I1SS36</accession>
<evidence type="ECO:0000256" key="2">
    <source>
        <dbReference type="ARBA" id="ARBA00022840"/>
    </source>
</evidence>
<dbReference type="Pfam" id="PF03704">
    <property type="entry name" value="BTAD"/>
    <property type="match status" value="1"/>
</dbReference>